<dbReference type="Pfam" id="PF00034">
    <property type="entry name" value="Cytochrom_C"/>
    <property type="match status" value="1"/>
</dbReference>
<dbReference type="GO" id="GO:0020037">
    <property type="term" value="F:heme binding"/>
    <property type="evidence" value="ECO:0007669"/>
    <property type="project" value="InterPro"/>
</dbReference>
<accession>A0A5P2H5Z8</accession>
<evidence type="ECO:0000313" key="8">
    <source>
        <dbReference type="Proteomes" id="UP000322822"/>
    </source>
</evidence>
<proteinExistence type="predicted"/>
<name>A0A5P2H5Z8_9BURK</name>
<dbReference type="InterPro" id="IPR030999">
    <property type="entry name" value="Thiosulf_SoxX"/>
</dbReference>
<evidence type="ECO:0000259" key="6">
    <source>
        <dbReference type="PROSITE" id="PS51007"/>
    </source>
</evidence>
<dbReference type="Gene3D" id="1.10.760.10">
    <property type="entry name" value="Cytochrome c-like domain"/>
    <property type="match status" value="1"/>
</dbReference>
<keyword evidence="2 4" id="KW-0479">Metal-binding</keyword>
<evidence type="ECO:0000256" key="4">
    <source>
        <dbReference type="PROSITE-ProRule" id="PRU00433"/>
    </source>
</evidence>
<dbReference type="InterPro" id="IPR016823">
    <property type="entry name" value="Thiosulf_SoxX_II"/>
</dbReference>
<evidence type="ECO:0000256" key="3">
    <source>
        <dbReference type="ARBA" id="ARBA00023004"/>
    </source>
</evidence>
<evidence type="ECO:0000256" key="5">
    <source>
        <dbReference type="SAM" id="SignalP"/>
    </source>
</evidence>
<dbReference type="PIRSF" id="PIRSF024608">
    <property type="entry name" value="UCP024608"/>
    <property type="match status" value="1"/>
</dbReference>
<evidence type="ECO:0000256" key="2">
    <source>
        <dbReference type="ARBA" id="ARBA00022723"/>
    </source>
</evidence>
<keyword evidence="5" id="KW-0732">Signal</keyword>
<feature type="domain" description="Cytochrome c" evidence="6">
    <location>
        <begin position="117"/>
        <end position="224"/>
    </location>
</feature>
<dbReference type="AlphaFoldDB" id="A0A5P2H5Z8"/>
<gene>
    <name evidence="7" type="primary">soxX</name>
    <name evidence="7" type="ORF">FOB72_15660</name>
</gene>
<evidence type="ECO:0000313" key="7">
    <source>
        <dbReference type="EMBL" id="QET03346.1"/>
    </source>
</evidence>
<organism evidence="7 8">
    <name type="scientific">Cupriavidus pauculus</name>
    <dbReference type="NCBI Taxonomy" id="82633"/>
    <lineage>
        <taxon>Bacteria</taxon>
        <taxon>Pseudomonadati</taxon>
        <taxon>Pseudomonadota</taxon>
        <taxon>Betaproteobacteria</taxon>
        <taxon>Burkholderiales</taxon>
        <taxon>Burkholderiaceae</taxon>
        <taxon>Cupriavidus</taxon>
    </lineage>
</organism>
<dbReference type="GO" id="GO:0009055">
    <property type="term" value="F:electron transfer activity"/>
    <property type="evidence" value="ECO:0007669"/>
    <property type="project" value="InterPro"/>
</dbReference>
<evidence type="ECO:0000256" key="1">
    <source>
        <dbReference type="ARBA" id="ARBA00022617"/>
    </source>
</evidence>
<dbReference type="GO" id="GO:0046872">
    <property type="term" value="F:metal ion binding"/>
    <property type="evidence" value="ECO:0007669"/>
    <property type="project" value="UniProtKB-KW"/>
</dbReference>
<dbReference type="EMBL" id="CP044065">
    <property type="protein sequence ID" value="QET03346.1"/>
    <property type="molecule type" value="Genomic_DNA"/>
</dbReference>
<dbReference type="SUPFAM" id="SSF46626">
    <property type="entry name" value="Cytochrome c"/>
    <property type="match status" value="1"/>
</dbReference>
<dbReference type="NCBIfam" id="TIGR04485">
    <property type="entry name" value="thiosulf_SoxX"/>
    <property type="match status" value="1"/>
</dbReference>
<reference evidence="7 8" key="1">
    <citation type="submission" date="2019-09" db="EMBL/GenBank/DDBJ databases">
        <title>FDA dAtabase for Regulatory Grade micrObial Sequences (FDA-ARGOS): Supporting development and validation of Infectious Disease Dx tests.</title>
        <authorList>
            <person name="Sciortino C."/>
            <person name="Tallon L."/>
            <person name="Sadzewicz L."/>
            <person name="Vavikolanu K."/>
            <person name="Mehta A."/>
            <person name="Aluvathingal J."/>
            <person name="Nadendla S."/>
            <person name="Nandy P."/>
            <person name="Geyer C."/>
            <person name="Yan Y."/>
            <person name="Sichtig H."/>
        </authorList>
    </citation>
    <scope>NUCLEOTIDE SEQUENCE [LARGE SCALE GENOMIC DNA]</scope>
    <source>
        <strain evidence="7 8">FDAARGOS_664</strain>
    </source>
</reference>
<dbReference type="InterPro" id="IPR036909">
    <property type="entry name" value="Cyt_c-like_dom_sf"/>
</dbReference>
<dbReference type="OrthoDB" id="8562939at2"/>
<dbReference type="InterPro" id="IPR009056">
    <property type="entry name" value="Cyt_c-like_dom"/>
</dbReference>
<dbReference type="RefSeq" id="WP_150373456.1">
    <property type="nucleotide sequence ID" value="NZ_CP044065.1"/>
</dbReference>
<keyword evidence="3 4" id="KW-0408">Iron</keyword>
<protein>
    <submittedName>
        <fullName evidence="7">Sulfur oxidation c-type cytochrome SoxX</fullName>
    </submittedName>
</protein>
<keyword evidence="1 4" id="KW-0349">Heme</keyword>
<feature type="chain" id="PRO_5024867771" evidence="5">
    <location>
        <begin position="25"/>
        <end position="229"/>
    </location>
</feature>
<sequence>MNRIHAWMLTSAVATAAIATPAFAQDSKPAAKTAAKASAKTTAPVADVGEGDLKKLIALSFHSKGPATLEGVLQQDATQQACSQYPDRTSVPEAVAKKIEAAEIKQVKYPTDGKYLGDWKAGEQIAQNGRGMQFSDPVGGTNGANCYACHQLTKAEISFGNIGPSLYQYGKLRGNSEAVIKYTWGKIWDSNAFSACSNMPRFGHKGILTEQQIRDVMALLLDPASPVNQ</sequence>
<dbReference type="PROSITE" id="PS51007">
    <property type="entry name" value="CYTC"/>
    <property type="match status" value="1"/>
</dbReference>
<feature type="signal peptide" evidence="5">
    <location>
        <begin position="1"/>
        <end position="24"/>
    </location>
</feature>
<dbReference type="Proteomes" id="UP000322822">
    <property type="component" value="Chromosome 1"/>
</dbReference>